<dbReference type="PROSITE" id="PS51608">
    <property type="entry name" value="SAM_MT_UBIE"/>
    <property type="match status" value="1"/>
</dbReference>
<evidence type="ECO:0000256" key="5">
    <source>
        <dbReference type="ARBA" id="ARBA00046387"/>
    </source>
</evidence>
<protein>
    <submittedName>
        <fullName evidence="6">Uncharacterized protein</fullName>
    </submittedName>
</protein>
<dbReference type="Pfam" id="PF01209">
    <property type="entry name" value="Ubie_methyltran"/>
    <property type="match status" value="1"/>
</dbReference>
<dbReference type="PANTHER" id="PTHR43591:SF24">
    <property type="entry name" value="2-METHOXY-6-POLYPRENYL-1,4-BENZOQUINOL METHYLASE, MITOCHONDRIAL"/>
    <property type="match status" value="1"/>
</dbReference>
<dbReference type="CDD" id="cd02440">
    <property type="entry name" value="AdoMet_MTases"/>
    <property type="match status" value="1"/>
</dbReference>
<dbReference type="AlphaFoldDB" id="A0AAV5SYQ6"/>
<dbReference type="EMBL" id="BTSX01000003">
    <property type="protein sequence ID" value="GMS88452.1"/>
    <property type="molecule type" value="Genomic_DNA"/>
</dbReference>
<comment type="caution">
    <text evidence="6">The sequence shown here is derived from an EMBL/GenBank/DDBJ whole genome shotgun (WGS) entry which is preliminary data.</text>
</comment>
<evidence type="ECO:0000256" key="2">
    <source>
        <dbReference type="ARBA" id="ARBA00022679"/>
    </source>
</evidence>
<evidence type="ECO:0000256" key="4">
    <source>
        <dbReference type="ARBA" id="ARBA00022691"/>
    </source>
</evidence>
<dbReference type="NCBIfam" id="TIGR01934">
    <property type="entry name" value="MenG_MenH_UbiE"/>
    <property type="match status" value="1"/>
</dbReference>
<name>A0AAV5SYQ6_9BILA</name>
<dbReference type="SUPFAM" id="SSF53335">
    <property type="entry name" value="S-adenosyl-L-methionine-dependent methyltransferases"/>
    <property type="match status" value="1"/>
</dbReference>
<dbReference type="PROSITE" id="PS01183">
    <property type="entry name" value="UBIE_1"/>
    <property type="match status" value="1"/>
</dbReference>
<dbReference type="Gene3D" id="3.40.50.150">
    <property type="entry name" value="Vaccinia Virus protein VP39"/>
    <property type="match status" value="1"/>
</dbReference>
<keyword evidence="1" id="KW-0489">Methyltransferase</keyword>
<accession>A0AAV5SYQ6</accession>
<reference evidence="6" key="1">
    <citation type="submission" date="2023-10" db="EMBL/GenBank/DDBJ databases">
        <title>Genome assembly of Pristionchus species.</title>
        <authorList>
            <person name="Yoshida K."/>
            <person name="Sommer R.J."/>
        </authorList>
    </citation>
    <scope>NUCLEOTIDE SEQUENCE</scope>
    <source>
        <strain evidence="6">RS0144</strain>
    </source>
</reference>
<sequence>QMLSQRVVHSLLGSSLRRASTHFGFEQVNEEEKAGRVREVFSGVADKYDLMNDAMSMGIHRLWKDYFVQSLPLRRDAKMLDVAGGTGDISFRAIRRFPRAHVTVCDINEEMLKVGEMKANQDEKLDSSRISFVVGDGEKLPFDDDSFDAYTISFGIRNCTHVDQVVREARRVLKPGGIFACLEFSQIHPALRQVYDAYSFQVIPVMGEVLAKDYNSYKYLVESIRRFPNQSDFAQLISLTGLRDVRYENLSFGICAIHTARK</sequence>
<dbReference type="InterPro" id="IPR023576">
    <property type="entry name" value="UbiE/COQ5_MeTrFase_CS"/>
</dbReference>
<evidence type="ECO:0000313" key="7">
    <source>
        <dbReference type="Proteomes" id="UP001432027"/>
    </source>
</evidence>
<evidence type="ECO:0000313" key="6">
    <source>
        <dbReference type="EMBL" id="GMS88452.1"/>
    </source>
</evidence>
<gene>
    <name evidence="6" type="ORF">PENTCL1PPCAC_10627</name>
</gene>
<keyword evidence="2" id="KW-0808">Transferase</keyword>
<dbReference type="Proteomes" id="UP001432027">
    <property type="component" value="Unassembled WGS sequence"/>
</dbReference>
<keyword evidence="4" id="KW-0949">S-adenosyl-L-methionine</keyword>
<evidence type="ECO:0000256" key="3">
    <source>
        <dbReference type="ARBA" id="ARBA00022688"/>
    </source>
</evidence>
<keyword evidence="7" id="KW-1185">Reference proteome</keyword>
<keyword evidence="3" id="KW-0831">Ubiquinone biosynthesis</keyword>
<evidence type="ECO:0000256" key="1">
    <source>
        <dbReference type="ARBA" id="ARBA00022603"/>
    </source>
</evidence>
<dbReference type="PANTHER" id="PTHR43591">
    <property type="entry name" value="METHYLTRANSFERASE"/>
    <property type="match status" value="1"/>
</dbReference>
<dbReference type="InterPro" id="IPR029063">
    <property type="entry name" value="SAM-dependent_MTases_sf"/>
</dbReference>
<dbReference type="HAMAP" id="MF_01813">
    <property type="entry name" value="MenG_UbiE_methyltr"/>
    <property type="match status" value="1"/>
</dbReference>
<proteinExistence type="inferred from homology"/>
<dbReference type="GO" id="GO:0032259">
    <property type="term" value="P:methylation"/>
    <property type="evidence" value="ECO:0007669"/>
    <property type="project" value="UniProtKB-KW"/>
</dbReference>
<dbReference type="InterPro" id="IPR004033">
    <property type="entry name" value="UbiE/COQ5_MeTrFase"/>
</dbReference>
<organism evidence="6 7">
    <name type="scientific">Pristionchus entomophagus</name>
    <dbReference type="NCBI Taxonomy" id="358040"/>
    <lineage>
        <taxon>Eukaryota</taxon>
        <taxon>Metazoa</taxon>
        <taxon>Ecdysozoa</taxon>
        <taxon>Nematoda</taxon>
        <taxon>Chromadorea</taxon>
        <taxon>Rhabditida</taxon>
        <taxon>Rhabditina</taxon>
        <taxon>Diplogasteromorpha</taxon>
        <taxon>Diplogasteroidea</taxon>
        <taxon>Neodiplogasteridae</taxon>
        <taxon>Pristionchus</taxon>
    </lineage>
</organism>
<dbReference type="FunFam" id="3.40.50.150:FF:000064">
    <property type="entry name" value="2-methoxy-6-polyprenyl-1,4-benzoquinol methylase, mitochondrial"/>
    <property type="match status" value="1"/>
</dbReference>
<comment type="subunit">
    <text evidence="5">Component of a multi-subunit COQ enzyme complex, composed of at least COQ3, COQ4, COQ5, COQ6, COQ7 and COQ9. Interacts with PYURF; the interaction is direct, stabilizes COQ5 protein and associates PYURF with COQ enzyme complex.</text>
</comment>
<dbReference type="GO" id="GO:0008425">
    <property type="term" value="F:2-methoxy-6-polyprenyl-1,4-benzoquinol methyltransferase activity"/>
    <property type="evidence" value="ECO:0007669"/>
    <property type="project" value="TreeGrafter"/>
</dbReference>
<feature type="non-terminal residue" evidence="6">
    <location>
        <position position="1"/>
    </location>
</feature>
<dbReference type="PROSITE" id="PS01184">
    <property type="entry name" value="UBIE_2"/>
    <property type="match status" value="1"/>
</dbReference>